<feature type="compositionally biased region" description="Basic and acidic residues" evidence="7">
    <location>
        <begin position="7"/>
        <end position="24"/>
    </location>
</feature>
<evidence type="ECO:0000256" key="3">
    <source>
        <dbReference type="ARBA" id="ARBA00022723"/>
    </source>
</evidence>
<dbReference type="Gene3D" id="3.90.480.10">
    <property type="entry name" value="Sulfite Reductase Hemoprotein,Domain 2"/>
    <property type="match status" value="1"/>
</dbReference>
<dbReference type="Pfam" id="PF03460">
    <property type="entry name" value="NIR_SIR_ferr"/>
    <property type="match status" value="1"/>
</dbReference>
<dbReference type="SUPFAM" id="SSF55124">
    <property type="entry name" value="Nitrite/Sulfite reductase N-terminal domain-like"/>
    <property type="match status" value="2"/>
</dbReference>
<name>A0A919CGX9_9ACTN</name>
<organism evidence="9 10">
    <name type="scientific">Nocardiopsis kunsanensis</name>
    <dbReference type="NCBI Taxonomy" id="141693"/>
    <lineage>
        <taxon>Bacteria</taxon>
        <taxon>Bacillati</taxon>
        <taxon>Actinomycetota</taxon>
        <taxon>Actinomycetes</taxon>
        <taxon>Streptosporangiales</taxon>
        <taxon>Nocardiopsidaceae</taxon>
        <taxon>Nocardiopsis</taxon>
    </lineage>
</organism>
<dbReference type="Gene3D" id="3.30.413.10">
    <property type="entry name" value="Sulfite Reductase Hemoprotein, domain 1"/>
    <property type="match status" value="1"/>
</dbReference>
<gene>
    <name evidence="9" type="ORF">GCM10007147_18280</name>
</gene>
<evidence type="ECO:0000256" key="4">
    <source>
        <dbReference type="ARBA" id="ARBA00023002"/>
    </source>
</evidence>
<evidence type="ECO:0000256" key="5">
    <source>
        <dbReference type="ARBA" id="ARBA00023004"/>
    </source>
</evidence>
<dbReference type="RefSeq" id="WP_017575904.1">
    <property type="nucleotide sequence ID" value="NZ_BMXL01000007.1"/>
</dbReference>
<keyword evidence="3" id="KW-0479">Metal-binding</keyword>
<dbReference type="AlphaFoldDB" id="A0A919CGX9"/>
<dbReference type="PANTHER" id="PTHR32439">
    <property type="entry name" value="FERREDOXIN--NITRITE REDUCTASE, CHLOROPLASTIC"/>
    <property type="match status" value="1"/>
</dbReference>
<evidence type="ECO:0000313" key="9">
    <source>
        <dbReference type="EMBL" id="GHD23292.1"/>
    </source>
</evidence>
<dbReference type="InterPro" id="IPR005117">
    <property type="entry name" value="NiRdtase/SiRdtase_haem-b_fer"/>
</dbReference>
<dbReference type="GO" id="GO:0016491">
    <property type="term" value="F:oxidoreductase activity"/>
    <property type="evidence" value="ECO:0007669"/>
    <property type="project" value="UniProtKB-KW"/>
</dbReference>
<sequence length="330" mass="34837">MPPTARPEPDRTATDRRAPDHRDSVPSAQESHGTGPRTRRDRCPGALRPWPADDGLLVRLRLIGGRLPTDALSDLCGIAERYGDGRVHVTVRANLQLRALPGQEGGLAPEVADALRSTGLLPSLTHELVRNVMVSPGSGLWGGRADLRPVSAELDRLLCSSPHRAALPGRFLFVLDDGRGDLTERSCDLGLTALDPDRAQLRVGDRWGPVTALDEAPEALASLTDRFLERRGEGPAAAWHVTELPGPLTGLGPPDPRLPPPACPLPYGPVPGGGRHVPVPDSGLDRPAIDALAEEARSAGHGTLIVTPWRGVLVPGVPDPDPVPDPGGGP</sequence>
<keyword evidence="2" id="KW-0349">Heme</keyword>
<keyword evidence="6" id="KW-0411">Iron-sulfur</keyword>
<proteinExistence type="predicted"/>
<comment type="caution">
    <text evidence="9">The sequence shown here is derived from an EMBL/GenBank/DDBJ whole genome shotgun (WGS) entry which is preliminary data.</text>
</comment>
<evidence type="ECO:0000256" key="6">
    <source>
        <dbReference type="ARBA" id="ARBA00023014"/>
    </source>
</evidence>
<protein>
    <recommendedName>
        <fullName evidence="8">Nitrite/Sulfite reductase ferredoxin-like domain-containing protein</fullName>
    </recommendedName>
</protein>
<evidence type="ECO:0000256" key="2">
    <source>
        <dbReference type="ARBA" id="ARBA00022617"/>
    </source>
</evidence>
<evidence type="ECO:0000259" key="8">
    <source>
        <dbReference type="Pfam" id="PF03460"/>
    </source>
</evidence>
<dbReference type="GO" id="GO:0046872">
    <property type="term" value="F:metal ion binding"/>
    <property type="evidence" value="ECO:0007669"/>
    <property type="project" value="UniProtKB-KW"/>
</dbReference>
<dbReference type="InterPro" id="IPR045854">
    <property type="entry name" value="NO2/SO3_Rdtase_4Fe4S_sf"/>
</dbReference>
<feature type="region of interest" description="Disordered" evidence="7">
    <location>
        <begin position="1"/>
        <end position="48"/>
    </location>
</feature>
<reference evidence="9 10" key="1">
    <citation type="journal article" date="2014" name="Int. J. Syst. Evol. Microbiol.">
        <title>Complete genome sequence of Corynebacterium casei LMG S-19264T (=DSM 44701T), isolated from a smear-ripened cheese.</title>
        <authorList>
            <consortium name="US DOE Joint Genome Institute (JGI-PGF)"/>
            <person name="Walter F."/>
            <person name="Albersmeier A."/>
            <person name="Kalinowski J."/>
            <person name="Ruckert C."/>
        </authorList>
    </citation>
    <scope>NUCLEOTIDE SEQUENCE [LARGE SCALE GENOMIC DNA]</scope>
    <source>
        <strain evidence="9 10">KCTC 19473</strain>
    </source>
</reference>
<keyword evidence="5" id="KW-0408">Iron</keyword>
<feature type="domain" description="Nitrite/Sulfite reductase ferredoxin-like" evidence="8">
    <location>
        <begin position="54"/>
        <end position="101"/>
    </location>
</feature>
<dbReference type="SUPFAM" id="SSF56014">
    <property type="entry name" value="Nitrite and sulphite reductase 4Fe-4S domain-like"/>
    <property type="match status" value="1"/>
</dbReference>
<evidence type="ECO:0000256" key="7">
    <source>
        <dbReference type="SAM" id="MobiDB-lite"/>
    </source>
</evidence>
<keyword evidence="4" id="KW-0560">Oxidoreductase</keyword>
<dbReference type="GO" id="GO:0051539">
    <property type="term" value="F:4 iron, 4 sulfur cluster binding"/>
    <property type="evidence" value="ECO:0007669"/>
    <property type="project" value="UniProtKB-KW"/>
</dbReference>
<evidence type="ECO:0000313" key="10">
    <source>
        <dbReference type="Proteomes" id="UP000654947"/>
    </source>
</evidence>
<dbReference type="Proteomes" id="UP000654947">
    <property type="component" value="Unassembled WGS sequence"/>
</dbReference>
<keyword evidence="1" id="KW-0004">4Fe-4S</keyword>
<accession>A0A919CGX9</accession>
<keyword evidence="10" id="KW-1185">Reference proteome</keyword>
<dbReference type="EMBL" id="BMXL01000007">
    <property type="protein sequence ID" value="GHD23292.1"/>
    <property type="molecule type" value="Genomic_DNA"/>
</dbReference>
<dbReference type="PANTHER" id="PTHR32439:SF9">
    <property type="entry name" value="BLR3264 PROTEIN"/>
    <property type="match status" value="1"/>
</dbReference>
<dbReference type="InterPro" id="IPR051329">
    <property type="entry name" value="NIR_SIR_4Fe-4S"/>
</dbReference>
<evidence type="ECO:0000256" key="1">
    <source>
        <dbReference type="ARBA" id="ARBA00022485"/>
    </source>
</evidence>
<dbReference type="InterPro" id="IPR036136">
    <property type="entry name" value="Nit/Sulf_reduc_fer-like_dom_sf"/>
</dbReference>